<dbReference type="AlphaFoldDB" id="A0A0F9B1L4"/>
<reference evidence="1" key="1">
    <citation type="journal article" date="2015" name="Nature">
        <title>Complex archaea that bridge the gap between prokaryotes and eukaryotes.</title>
        <authorList>
            <person name="Spang A."/>
            <person name="Saw J.H."/>
            <person name="Jorgensen S.L."/>
            <person name="Zaremba-Niedzwiedzka K."/>
            <person name="Martijn J."/>
            <person name="Lind A.E."/>
            <person name="van Eijk R."/>
            <person name="Schleper C."/>
            <person name="Guy L."/>
            <person name="Ettema T.J."/>
        </authorList>
    </citation>
    <scope>NUCLEOTIDE SEQUENCE</scope>
</reference>
<protein>
    <submittedName>
        <fullName evidence="1">Uncharacterized protein</fullName>
    </submittedName>
</protein>
<evidence type="ECO:0000313" key="1">
    <source>
        <dbReference type="EMBL" id="KKK78431.1"/>
    </source>
</evidence>
<organism evidence="1">
    <name type="scientific">marine sediment metagenome</name>
    <dbReference type="NCBI Taxonomy" id="412755"/>
    <lineage>
        <taxon>unclassified sequences</taxon>
        <taxon>metagenomes</taxon>
        <taxon>ecological metagenomes</taxon>
    </lineage>
</organism>
<feature type="non-terminal residue" evidence="1">
    <location>
        <position position="24"/>
    </location>
</feature>
<name>A0A0F9B1L4_9ZZZZ</name>
<proteinExistence type="predicted"/>
<gene>
    <name evidence="1" type="ORF">LCGC14_2843680</name>
</gene>
<comment type="caution">
    <text evidence="1">The sequence shown here is derived from an EMBL/GenBank/DDBJ whole genome shotgun (WGS) entry which is preliminary data.</text>
</comment>
<dbReference type="EMBL" id="LAZR01054497">
    <property type="protein sequence ID" value="KKK78431.1"/>
    <property type="molecule type" value="Genomic_DNA"/>
</dbReference>
<accession>A0A0F9B1L4</accession>
<sequence>MKKKIPATEEIEIAIASYFGISRH</sequence>